<sequence>MNEAEKPFACSEKDCTMTFTNEDHLNWHQKKHDMMLNLGQTKNNDVADQTPTPTRFIRNCEEVGLFQDLQNVNPFDEFFQKAVETAKNGGTLEVPETNSDDTLHTPHILPHIEENQNKINSTNVIVIDDDSDAEIDVKKRIKETLQHKEKQKATNAGGCSKITVVPINNLRTRKETICGRVTLDRTRENLRESNRAAQLRCRKRKQIRWLAMEEELEKLRAENKRLREENYNLKEEVLRLKGNVTDVSEAAQPIQGAIIGTLIPVTDSQTKTPNKGTKPTLPNILKKSTTTTSQTSSKKTPIPIVPSPLVLQILPAPFNLAIPVTNGTTCNNIKLERSPNSAKQLASPNATESTNIPGQKREKRKNIRKLVPKIIIEN</sequence>
<reference evidence="10" key="1">
    <citation type="journal article" date="2023" name="Insect Mol. Biol.">
        <title>Genome sequencing provides insights into the evolution of gene families encoding plant cell wall-degrading enzymes in longhorned beetles.</title>
        <authorList>
            <person name="Shin N.R."/>
            <person name="Okamura Y."/>
            <person name="Kirsch R."/>
            <person name="Pauchet Y."/>
        </authorList>
    </citation>
    <scope>NUCLEOTIDE SEQUENCE</scope>
    <source>
        <strain evidence="10">AMC_N1</strain>
    </source>
</reference>
<evidence type="ECO:0000259" key="9">
    <source>
        <dbReference type="PROSITE" id="PS50217"/>
    </source>
</evidence>
<keyword evidence="5" id="KW-0862">Zinc</keyword>
<keyword evidence="11" id="KW-1185">Reference proteome</keyword>
<feature type="coiled-coil region" evidence="6">
    <location>
        <begin position="202"/>
        <end position="243"/>
    </location>
</feature>
<comment type="subcellular location">
    <subcellularLocation>
        <location evidence="1">Nucleus</location>
    </subcellularLocation>
</comment>
<dbReference type="InterPro" id="IPR051027">
    <property type="entry name" value="bZIP_transcription_factors"/>
</dbReference>
<keyword evidence="5" id="KW-0863">Zinc-finger</keyword>
<proteinExistence type="predicted"/>
<dbReference type="Pfam" id="PF00170">
    <property type="entry name" value="bZIP_1"/>
    <property type="match status" value="1"/>
</dbReference>
<dbReference type="PROSITE" id="PS50157">
    <property type="entry name" value="ZINC_FINGER_C2H2_2"/>
    <property type="match status" value="1"/>
</dbReference>
<dbReference type="InterPro" id="IPR004827">
    <property type="entry name" value="bZIP"/>
</dbReference>
<dbReference type="GO" id="GO:0008270">
    <property type="term" value="F:zinc ion binding"/>
    <property type="evidence" value="ECO:0007669"/>
    <property type="project" value="UniProtKB-KW"/>
</dbReference>
<feature type="domain" description="C2H2-type" evidence="8">
    <location>
        <begin position="8"/>
        <end position="32"/>
    </location>
</feature>
<evidence type="ECO:0000313" key="11">
    <source>
        <dbReference type="Proteomes" id="UP001162162"/>
    </source>
</evidence>
<dbReference type="SUPFAM" id="SSF57667">
    <property type="entry name" value="beta-beta-alpha zinc fingers"/>
    <property type="match status" value="1"/>
</dbReference>
<keyword evidence="6" id="KW-0175">Coiled coil</keyword>
<dbReference type="PROSITE" id="PS00028">
    <property type="entry name" value="ZINC_FINGER_C2H2_1"/>
    <property type="match status" value="1"/>
</dbReference>
<dbReference type="Proteomes" id="UP001162162">
    <property type="component" value="Unassembled WGS sequence"/>
</dbReference>
<evidence type="ECO:0000313" key="10">
    <source>
        <dbReference type="EMBL" id="KAJ8963337.1"/>
    </source>
</evidence>
<evidence type="ECO:0000256" key="2">
    <source>
        <dbReference type="ARBA" id="ARBA00023015"/>
    </source>
</evidence>
<dbReference type="PROSITE" id="PS50217">
    <property type="entry name" value="BZIP"/>
    <property type="match status" value="1"/>
</dbReference>
<feature type="compositionally biased region" description="Low complexity" evidence="7">
    <location>
        <begin position="286"/>
        <end position="300"/>
    </location>
</feature>
<evidence type="ECO:0000256" key="7">
    <source>
        <dbReference type="SAM" id="MobiDB-lite"/>
    </source>
</evidence>
<dbReference type="Gene3D" id="1.20.5.170">
    <property type="match status" value="1"/>
</dbReference>
<dbReference type="InterPro" id="IPR013087">
    <property type="entry name" value="Znf_C2H2_type"/>
</dbReference>
<dbReference type="CDD" id="cd14686">
    <property type="entry name" value="bZIP"/>
    <property type="match status" value="1"/>
</dbReference>
<dbReference type="GO" id="GO:0005634">
    <property type="term" value="C:nucleus"/>
    <property type="evidence" value="ECO:0007669"/>
    <property type="project" value="UniProtKB-SubCell"/>
</dbReference>
<evidence type="ECO:0008006" key="12">
    <source>
        <dbReference type="Google" id="ProtNLM"/>
    </source>
</evidence>
<evidence type="ECO:0000256" key="5">
    <source>
        <dbReference type="PROSITE-ProRule" id="PRU00042"/>
    </source>
</evidence>
<evidence type="ECO:0000256" key="4">
    <source>
        <dbReference type="ARBA" id="ARBA00023242"/>
    </source>
</evidence>
<dbReference type="SMART" id="SM00338">
    <property type="entry name" value="BRLZ"/>
    <property type="match status" value="1"/>
</dbReference>
<organism evidence="10 11">
    <name type="scientific">Aromia moschata</name>
    <dbReference type="NCBI Taxonomy" id="1265417"/>
    <lineage>
        <taxon>Eukaryota</taxon>
        <taxon>Metazoa</taxon>
        <taxon>Ecdysozoa</taxon>
        <taxon>Arthropoda</taxon>
        <taxon>Hexapoda</taxon>
        <taxon>Insecta</taxon>
        <taxon>Pterygota</taxon>
        <taxon>Neoptera</taxon>
        <taxon>Endopterygota</taxon>
        <taxon>Coleoptera</taxon>
        <taxon>Polyphaga</taxon>
        <taxon>Cucujiformia</taxon>
        <taxon>Chrysomeloidea</taxon>
        <taxon>Cerambycidae</taxon>
        <taxon>Cerambycinae</taxon>
        <taxon>Callichromatini</taxon>
        <taxon>Aromia</taxon>
    </lineage>
</organism>
<dbReference type="GO" id="GO:0003700">
    <property type="term" value="F:DNA-binding transcription factor activity"/>
    <property type="evidence" value="ECO:0007669"/>
    <property type="project" value="InterPro"/>
</dbReference>
<evidence type="ECO:0000256" key="3">
    <source>
        <dbReference type="ARBA" id="ARBA00023163"/>
    </source>
</evidence>
<feature type="domain" description="BZIP" evidence="9">
    <location>
        <begin position="184"/>
        <end position="247"/>
    </location>
</feature>
<dbReference type="EMBL" id="JAPWTK010000001">
    <property type="protein sequence ID" value="KAJ8963337.1"/>
    <property type="molecule type" value="Genomic_DNA"/>
</dbReference>
<feature type="compositionally biased region" description="Polar residues" evidence="7">
    <location>
        <begin position="338"/>
        <end position="357"/>
    </location>
</feature>
<evidence type="ECO:0000259" key="8">
    <source>
        <dbReference type="PROSITE" id="PS50157"/>
    </source>
</evidence>
<keyword evidence="3" id="KW-0804">Transcription</keyword>
<keyword evidence="5" id="KW-0479">Metal-binding</keyword>
<dbReference type="AlphaFoldDB" id="A0AAV8ZIK0"/>
<dbReference type="PANTHER" id="PTHR19304">
    <property type="entry name" value="CYCLIC-AMP RESPONSE ELEMENT BINDING PROTEIN"/>
    <property type="match status" value="1"/>
</dbReference>
<evidence type="ECO:0000256" key="1">
    <source>
        <dbReference type="ARBA" id="ARBA00004123"/>
    </source>
</evidence>
<feature type="region of interest" description="Disordered" evidence="7">
    <location>
        <begin position="269"/>
        <end position="300"/>
    </location>
</feature>
<dbReference type="InterPro" id="IPR036236">
    <property type="entry name" value="Znf_C2H2_sf"/>
</dbReference>
<dbReference type="InterPro" id="IPR046347">
    <property type="entry name" value="bZIP_sf"/>
</dbReference>
<dbReference type="Gene3D" id="3.30.160.60">
    <property type="entry name" value="Classic Zinc Finger"/>
    <property type="match status" value="1"/>
</dbReference>
<evidence type="ECO:0000256" key="6">
    <source>
        <dbReference type="SAM" id="Coils"/>
    </source>
</evidence>
<protein>
    <recommendedName>
        <fullName evidence="12">Cyclic AMP-dependent transcription factor ATF-2</fullName>
    </recommendedName>
</protein>
<keyword evidence="2" id="KW-0805">Transcription regulation</keyword>
<gene>
    <name evidence="10" type="ORF">NQ318_018808</name>
</gene>
<accession>A0AAV8ZIK0</accession>
<feature type="region of interest" description="Disordered" evidence="7">
    <location>
        <begin position="338"/>
        <end position="364"/>
    </location>
</feature>
<comment type="caution">
    <text evidence="10">The sequence shown here is derived from an EMBL/GenBank/DDBJ whole genome shotgun (WGS) entry which is preliminary data.</text>
</comment>
<dbReference type="SUPFAM" id="SSF57959">
    <property type="entry name" value="Leucine zipper domain"/>
    <property type="match status" value="1"/>
</dbReference>
<name>A0AAV8ZIK0_9CUCU</name>
<keyword evidence="4" id="KW-0539">Nucleus</keyword>
<dbReference type="SMART" id="SM00355">
    <property type="entry name" value="ZnF_C2H2"/>
    <property type="match status" value="1"/>
</dbReference>